<feature type="region of interest" description="Disordered" evidence="1">
    <location>
        <begin position="1"/>
        <end position="49"/>
    </location>
</feature>
<name>A0ABZ2A6V3_STRNV</name>
<organism evidence="2 3">
    <name type="scientific">Streptomyces niveus</name>
    <name type="common">Streptomyces spheroides</name>
    <dbReference type="NCBI Taxonomy" id="193462"/>
    <lineage>
        <taxon>Bacteria</taxon>
        <taxon>Bacillati</taxon>
        <taxon>Actinomycetota</taxon>
        <taxon>Actinomycetes</taxon>
        <taxon>Kitasatosporales</taxon>
        <taxon>Streptomycetaceae</taxon>
        <taxon>Streptomyces</taxon>
    </lineage>
</organism>
<dbReference type="Proteomes" id="UP001432209">
    <property type="component" value="Chromosome"/>
</dbReference>
<dbReference type="EMBL" id="CP109495">
    <property type="protein sequence ID" value="WUX54435.1"/>
    <property type="molecule type" value="Genomic_DNA"/>
</dbReference>
<dbReference type="RefSeq" id="WP_329078049.1">
    <property type="nucleotide sequence ID" value="NZ_CP109495.1"/>
</dbReference>
<keyword evidence="3" id="KW-1185">Reference proteome</keyword>
<proteinExistence type="predicted"/>
<accession>A0ABZ2A6V3</accession>
<evidence type="ECO:0000313" key="3">
    <source>
        <dbReference type="Proteomes" id="UP001432209"/>
    </source>
</evidence>
<protein>
    <submittedName>
        <fullName evidence="2">Uncharacterized protein</fullName>
    </submittedName>
</protein>
<evidence type="ECO:0000256" key="1">
    <source>
        <dbReference type="SAM" id="MobiDB-lite"/>
    </source>
</evidence>
<sequence>MNIRIHLAYGGGHGKDEGEGDGLPGQPWSPTEEPHPDGSTPAGEGDHRK</sequence>
<evidence type="ECO:0000313" key="2">
    <source>
        <dbReference type="EMBL" id="WUX54435.1"/>
    </source>
</evidence>
<reference evidence="2" key="1">
    <citation type="submission" date="2022-10" db="EMBL/GenBank/DDBJ databases">
        <title>The complete genomes of actinobacterial strains from the NBC collection.</title>
        <authorList>
            <person name="Joergensen T.S."/>
            <person name="Alvarez Arevalo M."/>
            <person name="Sterndorff E.B."/>
            <person name="Faurdal D."/>
            <person name="Vuksanovic O."/>
            <person name="Mourched A.-S."/>
            <person name="Charusanti P."/>
            <person name="Shaw S."/>
            <person name="Blin K."/>
            <person name="Weber T."/>
        </authorList>
    </citation>
    <scope>NUCLEOTIDE SEQUENCE</scope>
    <source>
        <strain evidence="2">NBC_01432</strain>
    </source>
</reference>
<gene>
    <name evidence="2" type="ORF">OG442_24400</name>
</gene>